<feature type="transmembrane region" description="Helical" evidence="1">
    <location>
        <begin position="31"/>
        <end position="50"/>
    </location>
</feature>
<feature type="transmembrane region" description="Helical" evidence="1">
    <location>
        <begin position="319"/>
        <end position="336"/>
    </location>
</feature>
<evidence type="ECO:0000313" key="2">
    <source>
        <dbReference type="EMBL" id="MBO3358954.1"/>
    </source>
</evidence>
<dbReference type="Pfam" id="PF14897">
    <property type="entry name" value="EpsG"/>
    <property type="match status" value="1"/>
</dbReference>
<evidence type="ECO:0000313" key="4">
    <source>
        <dbReference type="Proteomes" id="UP000481454"/>
    </source>
</evidence>
<proteinExistence type="predicted"/>
<feature type="transmembrane region" description="Helical" evidence="1">
    <location>
        <begin position="199"/>
        <end position="218"/>
    </location>
</feature>
<feature type="transmembrane region" description="Helical" evidence="1">
    <location>
        <begin position="163"/>
        <end position="187"/>
    </location>
</feature>
<protein>
    <submittedName>
        <fullName evidence="3">EpsG family protein</fullName>
    </submittedName>
</protein>
<comment type="caution">
    <text evidence="3">The sequence shown here is derived from an EMBL/GenBank/DDBJ whole genome shotgun (WGS) entry which is preliminary data.</text>
</comment>
<organism evidence="3 4">
    <name type="scientific">Clostridium perfringens</name>
    <dbReference type="NCBI Taxonomy" id="1502"/>
    <lineage>
        <taxon>Bacteria</taxon>
        <taxon>Bacillati</taxon>
        <taxon>Bacillota</taxon>
        <taxon>Clostridia</taxon>
        <taxon>Eubacteriales</taxon>
        <taxon>Clostridiaceae</taxon>
        <taxon>Clostridium</taxon>
    </lineage>
</organism>
<dbReference type="Proteomes" id="UP000668068">
    <property type="component" value="Unassembled WGS sequence"/>
</dbReference>
<accession>A0AAP2FD94</accession>
<keyword evidence="1" id="KW-0812">Transmembrane</keyword>
<evidence type="ECO:0000256" key="1">
    <source>
        <dbReference type="SAM" id="Phobius"/>
    </source>
</evidence>
<feature type="transmembrane region" description="Helical" evidence="1">
    <location>
        <begin position="268"/>
        <end position="288"/>
    </location>
</feature>
<feature type="transmembrane region" description="Helical" evidence="1">
    <location>
        <begin position="93"/>
        <end position="110"/>
    </location>
</feature>
<reference evidence="3 4" key="1">
    <citation type="submission" date="2020-02" db="EMBL/GenBank/DDBJ databases">
        <title>Genomic Insights into the Phylogeny and Genetic Plasticity of the Human and Animal Enteric Pathogen Clostridium perfringens.</title>
        <authorList>
            <person name="Feng Y."/>
            <person name="Hu Y."/>
        </authorList>
    </citation>
    <scope>NUCLEOTIDE SEQUENCE [LARGE SCALE GENOMIC DNA]</scope>
    <source>
        <strain evidence="3 4">CP-40</strain>
    </source>
</reference>
<dbReference type="AlphaFoldDB" id="A0AAP2FD94"/>
<dbReference type="RefSeq" id="WP_003455319.1">
    <property type="nucleotide sequence ID" value="NZ_CATNWT010000001.1"/>
</dbReference>
<reference evidence="2" key="2">
    <citation type="submission" date="2020-12" db="EMBL/GenBank/DDBJ databases">
        <title>Comparative genomics of Clostridium perfringens reveals patterns of host-associated phylogenetic clades and virulence factors.</title>
        <authorList>
            <person name="Smith A.H."/>
            <person name="Geier R."/>
        </authorList>
    </citation>
    <scope>NUCLEOTIDE SEQUENCE</scope>
    <source>
        <strain evidence="2">CHD30677R</strain>
    </source>
</reference>
<keyword evidence="1" id="KW-1133">Transmembrane helix</keyword>
<name>A0AAP2FD94_CLOPF</name>
<dbReference type="EMBL" id="JAALLZ010000015">
    <property type="protein sequence ID" value="NGU31652.1"/>
    <property type="molecule type" value="Genomic_DNA"/>
</dbReference>
<keyword evidence="1" id="KW-0472">Membrane</keyword>
<sequence length="356" mass="41463">MAAFYFALIGSYVFSLIARIIKNKKNYPNLYFSIFAILILALIAGLRWGIGDTPAYVHLYSLIEPGYDPKGGYELGFVLFLAILKSISKDPQFMIFITGIITTILNLWIIRKYCKDSYFELAIFVYVASGYYLVTMNGIRQSLAASIIFAGTSFILRGEFKKYLFLCILMTTFHTSALVMIPVYYVVRNEAWSKRIYQLLILFLIGMVLYGPLMEVVYKILGDSKYAGYQDSNEGGASIIRVAVFFVPVFLSYIKRDILKEKWPESNIFVNMALISFLVMGFSLYNWIFARFTIYFQLYNFILLAYIIKNCFFGSERRLIYYCFLVCYFLFFIYEYKISLGIVYTSNFSISKYFYY</sequence>
<gene>
    <name evidence="3" type="ORF">G6Z34_16465</name>
    <name evidence="2" type="ORF">JJB47_09180</name>
</gene>
<dbReference type="EMBL" id="JAENQP010000004">
    <property type="protein sequence ID" value="MBO3358954.1"/>
    <property type="molecule type" value="Genomic_DNA"/>
</dbReference>
<feature type="transmembrane region" description="Helical" evidence="1">
    <location>
        <begin position="294"/>
        <end position="312"/>
    </location>
</feature>
<dbReference type="InterPro" id="IPR049458">
    <property type="entry name" value="EpsG-like"/>
</dbReference>
<evidence type="ECO:0000313" key="3">
    <source>
        <dbReference type="EMBL" id="NGU31652.1"/>
    </source>
</evidence>
<dbReference type="Proteomes" id="UP000481454">
    <property type="component" value="Unassembled WGS sequence"/>
</dbReference>
<feature type="transmembrane region" description="Helical" evidence="1">
    <location>
        <begin position="117"/>
        <end position="134"/>
    </location>
</feature>
<feature type="transmembrane region" description="Helical" evidence="1">
    <location>
        <begin position="238"/>
        <end position="256"/>
    </location>
</feature>